<feature type="transmembrane region" description="Helical" evidence="1">
    <location>
        <begin position="362"/>
        <end position="380"/>
    </location>
</feature>
<feature type="transmembrane region" description="Helical" evidence="1">
    <location>
        <begin position="415"/>
        <end position="433"/>
    </location>
</feature>
<keyword evidence="1" id="KW-1133">Transmembrane helix</keyword>
<dbReference type="PANTHER" id="PTHR30092:SF0">
    <property type="entry name" value="INNER MEMBRANE PROTEIN CRED"/>
    <property type="match status" value="1"/>
</dbReference>
<gene>
    <name evidence="2" type="primary">creD</name>
    <name evidence="2" type="ORF">RQP53_22080</name>
</gene>
<organism evidence="2 3">
    <name type="scientific">Roseateles aquae</name>
    <dbReference type="NCBI Taxonomy" id="3077235"/>
    <lineage>
        <taxon>Bacteria</taxon>
        <taxon>Pseudomonadati</taxon>
        <taxon>Pseudomonadota</taxon>
        <taxon>Betaproteobacteria</taxon>
        <taxon>Burkholderiales</taxon>
        <taxon>Sphaerotilaceae</taxon>
        <taxon>Roseateles</taxon>
    </lineage>
</organism>
<keyword evidence="3" id="KW-1185">Reference proteome</keyword>
<evidence type="ECO:0000313" key="3">
    <source>
        <dbReference type="Proteomes" id="UP001246372"/>
    </source>
</evidence>
<keyword evidence="1" id="KW-0812">Transmembrane</keyword>
<feature type="transmembrane region" description="Helical" evidence="1">
    <location>
        <begin position="337"/>
        <end position="356"/>
    </location>
</feature>
<protein>
    <submittedName>
        <fullName evidence="2">Cell envelope integrity protein CreD</fullName>
    </submittedName>
</protein>
<dbReference type="PIRSF" id="PIRSF004548">
    <property type="entry name" value="CreD"/>
    <property type="match status" value="1"/>
</dbReference>
<accession>A0ABU3PHE7</accession>
<dbReference type="EMBL" id="JAVXZY010000012">
    <property type="protein sequence ID" value="MDT9001982.1"/>
    <property type="molecule type" value="Genomic_DNA"/>
</dbReference>
<sequence>MARSWLIKSLVLAGLGLLLSLVLLRIGWLVDERQARQAEAVRSVEESLAGAQLMLGPVLTRVCTEQWGAWAGEGRERQLQAQSRQFRLSAVPGDLQLKAQLDPEPRYRGLFKVNGYAGHLQLAAQWPALGKLEPHAEHAGGRLHCEVPRLMLAASDVRGLRSVSLSAAGQALAVRPGTGHPSYPQGLHADLPEVVMNGQALQVQMQLELAGTQRFALIPAAASTRLELQSGWPHPSFGGRFLPTRREVSDQGFTALWQVSELASTAGDWVEHGRPLRGLSSGDQLADADSLSFDMVDPINPYVMSDRAIKYGLMFILLTFTCVSLVELLSGRRVHPVQYLLVGLAQCLFFLLLLSLSEQLSFASSYALAALAAVGLLGVYGASMLGHWRRGLLFGSGLAALYGALFVLLRLEQAALIVGSLLLFATLATVMMLTRKLDWYALAELR</sequence>
<reference evidence="2" key="1">
    <citation type="submission" date="2023-09" db="EMBL/GenBank/DDBJ databases">
        <title>Paucibacter sp. APW11 Genome sequencing and assembly.</title>
        <authorList>
            <person name="Kim I."/>
        </authorList>
    </citation>
    <scope>NUCLEOTIDE SEQUENCE</scope>
    <source>
        <strain evidence="2">APW11</strain>
    </source>
</reference>
<name>A0ABU3PHE7_9BURK</name>
<evidence type="ECO:0000256" key="1">
    <source>
        <dbReference type="SAM" id="Phobius"/>
    </source>
</evidence>
<dbReference type="InterPro" id="IPR010364">
    <property type="entry name" value="Uncharacterised_IM_CreD"/>
</dbReference>
<dbReference type="PANTHER" id="PTHR30092">
    <property type="entry name" value="INNER MEMBRANE PROTEIN CRED"/>
    <property type="match status" value="1"/>
</dbReference>
<dbReference type="Proteomes" id="UP001246372">
    <property type="component" value="Unassembled WGS sequence"/>
</dbReference>
<comment type="caution">
    <text evidence="2">The sequence shown here is derived from an EMBL/GenBank/DDBJ whole genome shotgun (WGS) entry which is preliminary data.</text>
</comment>
<feature type="transmembrane region" description="Helical" evidence="1">
    <location>
        <begin position="392"/>
        <end position="409"/>
    </location>
</feature>
<proteinExistence type="predicted"/>
<dbReference type="RefSeq" id="WP_315652868.1">
    <property type="nucleotide sequence ID" value="NZ_JAVXZY010000012.1"/>
</dbReference>
<dbReference type="NCBIfam" id="NF008712">
    <property type="entry name" value="PRK11715.1-1"/>
    <property type="match status" value="1"/>
</dbReference>
<evidence type="ECO:0000313" key="2">
    <source>
        <dbReference type="EMBL" id="MDT9001982.1"/>
    </source>
</evidence>
<dbReference type="Pfam" id="PF06123">
    <property type="entry name" value="CreD"/>
    <property type="match status" value="1"/>
</dbReference>
<feature type="transmembrane region" description="Helical" evidence="1">
    <location>
        <begin position="311"/>
        <end position="330"/>
    </location>
</feature>
<keyword evidence="1" id="KW-0472">Membrane</keyword>